<keyword evidence="1 8" id="KW-0004">4Fe-4S</keyword>
<dbReference type="GO" id="GO:0051539">
    <property type="term" value="F:4 iron, 4 sulfur cluster binding"/>
    <property type="evidence" value="ECO:0007669"/>
    <property type="project" value="UniProtKB-UniRule"/>
</dbReference>
<dbReference type="HOGENOM" id="CLU_066739_3_0_4"/>
<comment type="caution">
    <text evidence="10">The sequence shown here is derived from an EMBL/GenBank/DDBJ whole genome shotgun (WGS) entry which is preliminary data.</text>
</comment>
<feature type="binding site" evidence="8">
    <location>
        <position position="48"/>
    </location>
    <ligand>
        <name>[4Fe-4S] cluster</name>
        <dbReference type="ChEBI" id="CHEBI:49883"/>
        <note>4Fe-4S-S-AdoMet</note>
    </ligand>
</feature>
<feature type="binding site" evidence="8">
    <location>
        <begin position="29"/>
        <end position="31"/>
    </location>
    <ligand>
        <name>substrate</name>
    </ligand>
</feature>
<dbReference type="InterPro" id="IPR027609">
    <property type="entry name" value="rSAM_QueE_proteobac"/>
</dbReference>
<feature type="binding site" evidence="8">
    <location>
        <position position="57"/>
    </location>
    <ligand>
        <name>Mg(2+)</name>
        <dbReference type="ChEBI" id="CHEBI:18420"/>
    </ligand>
</feature>
<dbReference type="HAMAP" id="MF_00917">
    <property type="entry name" value="QueE"/>
    <property type="match status" value="1"/>
</dbReference>
<keyword evidence="5 8" id="KW-0408">Iron</keyword>
<reference evidence="10 11" key="1">
    <citation type="submission" date="2011-11" db="EMBL/GenBank/DDBJ databases">
        <authorList>
            <person name="Weinstock G."/>
            <person name="Sodergren E."/>
            <person name="Clifton S."/>
            <person name="Fulton L."/>
            <person name="Fulton B."/>
            <person name="Courtney L."/>
            <person name="Fronick C."/>
            <person name="Harrison M."/>
            <person name="Strong C."/>
            <person name="Farmer C."/>
            <person name="Delahaunty K."/>
            <person name="Markovic C."/>
            <person name="Hall O."/>
            <person name="Minx P."/>
            <person name="Tomlinson C."/>
            <person name="Mitreva M."/>
            <person name="Hou S."/>
            <person name="Chen J."/>
            <person name="Wollam A."/>
            <person name="Pepin K.H."/>
            <person name="Johnson M."/>
            <person name="Bhonagiri V."/>
            <person name="Zhang X."/>
            <person name="Suruliraj S."/>
            <person name="Warren W."/>
            <person name="Chinwalla A."/>
            <person name="Mardis E.R."/>
            <person name="Wilson R.K."/>
        </authorList>
    </citation>
    <scope>NUCLEOTIDE SEQUENCE [LARGE SCALE GENOMIC DNA]</scope>
    <source>
        <strain evidence="10 11">YIT 11816</strain>
    </source>
</reference>
<comment type="cofactor">
    <cofactor evidence="8">
        <name>Mg(2+)</name>
        <dbReference type="ChEBI" id="CHEBI:18420"/>
    </cofactor>
</comment>
<evidence type="ECO:0000313" key="10">
    <source>
        <dbReference type="EMBL" id="EHY31954.1"/>
    </source>
</evidence>
<evidence type="ECO:0000256" key="2">
    <source>
        <dbReference type="ARBA" id="ARBA00022691"/>
    </source>
</evidence>
<dbReference type="STRING" id="762967.HMPREF9440_00665"/>
<evidence type="ECO:0000256" key="4">
    <source>
        <dbReference type="ARBA" id="ARBA00022842"/>
    </source>
</evidence>
<dbReference type="SUPFAM" id="SSF102114">
    <property type="entry name" value="Radical SAM enzymes"/>
    <property type="match status" value="1"/>
</dbReference>
<feature type="binding site" evidence="8">
    <location>
        <position position="110"/>
    </location>
    <ligand>
        <name>S-adenosyl-L-methionine</name>
        <dbReference type="ChEBI" id="CHEBI:59789"/>
    </ligand>
</feature>
<proteinExistence type="inferred from homology"/>
<dbReference type="EC" id="4.3.99.3" evidence="8"/>
<dbReference type="PANTHER" id="PTHR42836">
    <property type="entry name" value="7-CARBOXY-7-DEAZAGUANINE SYNTHASE"/>
    <property type="match status" value="1"/>
</dbReference>
<dbReference type="PATRIC" id="fig|762967.3.peg.540"/>
<keyword evidence="11" id="KW-1185">Reference proteome</keyword>
<comment type="catalytic activity">
    <reaction evidence="8">
        <text>6-carboxy-5,6,7,8-tetrahydropterin + H(+) = 7-carboxy-7-carbaguanine + NH4(+)</text>
        <dbReference type="Rhea" id="RHEA:27974"/>
        <dbReference type="ChEBI" id="CHEBI:15378"/>
        <dbReference type="ChEBI" id="CHEBI:28938"/>
        <dbReference type="ChEBI" id="CHEBI:61032"/>
        <dbReference type="ChEBI" id="CHEBI:61036"/>
        <dbReference type="EC" id="4.3.99.3"/>
    </reaction>
</comment>
<feature type="binding site" evidence="8">
    <location>
        <begin position="54"/>
        <end position="56"/>
    </location>
    <ligand>
        <name>S-adenosyl-L-methionine</name>
        <dbReference type="ChEBI" id="CHEBI:59789"/>
    </ligand>
</feature>
<keyword evidence="8" id="KW-0671">Queuosine biosynthesis</keyword>
<keyword evidence="3 8" id="KW-0479">Metal-binding</keyword>
<evidence type="ECO:0000256" key="8">
    <source>
        <dbReference type="HAMAP-Rule" id="MF_00917"/>
    </source>
</evidence>
<dbReference type="PIRSF" id="PIRSF000370">
    <property type="entry name" value="QueE"/>
    <property type="match status" value="1"/>
</dbReference>
<sequence>MTPIVPTARQNQIKGAEPLFFVNEIFASLQGEGAWTGTPSVFVRLQGCLCRCPYCDTKHTWKLGEPNGEKLDFAAAKADAPRHATATEDELFDFITTHFPKVPHVVFTGGEPFLFDLTGISERLLAAGRTVGVETSGTEPARVAGAVWVTVSPKIGMPGGRVVLPETLARADEIKMAVESEKDIEELKTDVLPFVSKKALIYVQPVSQGERATKFCWDAAMEEGWRVSFQVHKYVSIR</sequence>
<dbReference type="NCBIfam" id="TIGR04322">
    <property type="entry name" value="rSAM_QueE_Ecoli"/>
    <property type="match status" value="1"/>
</dbReference>
<evidence type="ECO:0000313" key="11">
    <source>
        <dbReference type="Proteomes" id="UP000004956"/>
    </source>
</evidence>
<feature type="binding site" evidence="8">
    <location>
        <position position="44"/>
    </location>
    <ligand>
        <name>substrate</name>
    </ligand>
</feature>
<dbReference type="GO" id="GO:0008616">
    <property type="term" value="P:tRNA queuosine(34) biosynthetic process"/>
    <property type="evidence" value="ECO:0007669"/>
    <property type="project" value="UniProtKB-UniRule"/>
</dbReference>
<comment type="caution">
    <text evidence="8">Lacks conserved residue(s) required for the propagation of feature annotation.</text>
</comment>
<feature type="binding site" evidence="8">
    <location>
        <position position="55"/>
    </location>
    <ligand>
        <name>[4Fe-4S] cluster</name>
        <dbReference type="ChEBI" id="CHEBI:49883"/>
        <note>4Fe-4S-S-AdoMet</note>
    </ligand>
</feature>
<keyword evidence="2 8" id="KW-0949">S-adenosyl-L-methionine</keyword>
<feature type="domain" description="Radical SAM core" evidence="9">
    <location>
        <begin position="35"/>
        <end position="238"/>
    </location>
</feature>
<dbReference type="PROSITE" id="PS51918">
    <property type="entry name" value="RADICAL_SAM"/>
    <property type="match status" value="1"/>
</dbReference>
<organism evidence="10 11">
    <name type="scientific">Sutterella parvirubra YIT 11816</name>
    <dbReference type="NCBI Taxonomy" id="762967"/>
    <lineage>
        <taxon>Bacteria</taxon>
        <taxon>Pseudomonadati</taxon>
        <taxon>Pseudomonadota</taxon>
        <taxon>Betaproteobacteria</taxon>
        <taxon>Burkholderiales</taxon>
        <taxon>Sutterellaceae</taxon>
        <taxon>Sutterella</taxon>
    </lineage>
</organism>
<accession>H3KD59</accession>
<evidence type="ECO:0000256" key="3">
    <source>
        <dbReference type="ARBA" id="ARBA00022723"/>
    </source>
</evidence>
<dbReference type="OrthoDB" id="9792276at2"/>
<keyword evidence="6 8" id="KW-0411">Iron-sulfur</keyword>
<keyword evidence="4 8" id="KW-0460">Magnesium</keyword>
<dbReference type="InterPro" id="IPR013785">
    <property type="entry name" value="Aldolase_TIM"/>
</dbReference>
<dbReference type="Proteomes" id="UP000004956">
    <property type="component" value="Unassembled WGS sequence"/>
</dbReference>
<comment type="pathway">
    <text evidence="8">Purine metabolism; 7-cyano-7-deazaguanine biosynthesis.</text>
</comment>
<dbReference type="InterPro" id="IPR058240">
    <property type="entry name" value="rSAM_sf"/>
</dbReference>
<evidence type="ECO:0000256" key="1">
    <source>
        <dbReference type="ARBA" id="ARBA00022485"/>
    </source>
</evidence>
<dbReference type="Gene3D" id="3.20.20.70">
    <property type="entry name" value="Aldolase class I"/>
    <property type="match status" value="1"/>
</dbReference>
<dbReference type="AlphaFoldDB" id="H3KD59"/>
<evidence type="ECO:0000256" key="5">
    <source>
        <dbReference type="ARBA" id="ARBA00023004"/>
    </source>
</evidence>
<name>H3KD59_9BURK</name>
<comment type="cofactor">
    <cofactor evidence="8">
        <name>S-adenosyl-L-methionine</name>
        <dbReference type="ChEBI" id="CHEBI:59789"/>
    </cofactor>
    <text evidence="8">Binds 1 S-adenosyl-L-methionine per subunit.</text>
</comment>
<feature type="binding site" evidence="8">
    <location>
        <begin position="152"/>
        <end position="154"/>
    </location>
    <ligand>
        <name>S-adenosyl-L-methionine</name>
        <dbReference type="ChEBI" id="CHEBI:59789"/>
    </ligand>
</feature>
<protein>
    <recommendedName>
        <fullName evidence="8">7-carboxy-7-deazaguanine synthase</fullName>
        <shortName evidence="8">CDG synthase</shortName>
        <ecNumber evidence="8">4.3.99.3</ecNumber>
    </recommendedName>
    <alternativeName>
        <fullName evidence="8">Queuosine biosynthesis protein QueE</fullName>
    </alternativeName>
</protein>
<gene>
    <name evidence="8" type="primary">queE</name>
    <name evidence="10" type="ORF">HMPREF9440_00665</name>
</gene>
<evidence type="ECO:0000256" key="7">
    <source>
        <dbReference type="ARBA" id="ARBA00023239"/>
    </source>
</evidence>
<dbReference type="SFLD" id="SFLDS00029">
    <property type="entry name" value="Radical_SAM"/>
    <property type="match status" value="1"/>
</dbReference>
<comment type="cofactor">
    <cofactor evidence="8">
        <name>[4Fe-4S] cluster</name>
        <dbReference type="ChEBI" id="CHEBI:49883"/>
    </cofactor>
    <text evidence="8">Binds 1 [4Fe-4S] cluster. The cluster is coordinated with 3 cysteines and an exchangeable S-adenosyl-L-methionine.</text>
</comment>
<dbReference type="EMBL" id="AFBQ01000086">
    <property type="protein sequence ID" value="EHY31954.1"/>
    <property type="molecule type" value="Genomic_DNA"/>
</dbReference>
<feature type="binding site" evidence="8">
    <location>
        <position position="52"/>
    </location>
    <ligand>
        <name>[4Fe-4S] cluster</name>
        <dbReference type="ChEBI" id="CHEBI:49883"/>
        <note>4Fe-4S-S-AdoMet</note>
    </ligand>
</feature>
<feature type="binding site" evidence="8">
    <location>
        <position position="108"/>
    </location>
    <ligand>
        <name>substrate</name>
    </ligand>
</feature>
<evidence type="ECO:0000256" key="6">
    <source>
        <dbReference type="ARBA" id="ARBA00023014"/>
    </source>
</evidence>
<comment type="subunit">
    <text evidence="8">Homodimer.</text>
</comment>
<dbReference type="GO" id="GO:1904047">
    <property type="term" value="F:S-adenosyl-L-methionine binding"/>
    <property type="evidence" value="ECO:0007669"/>
    <property type="project" value="UniProtKB-UniRule"/>
</dbReference>
<dbReference type="UniPathway" id="UPA00391"/>
<dbReference type="RefSeq" id="WP_008541289.1">
    <property type="nucleotide sequence ID" value="NZ_JH604906.1"/>
</dbReference>
<dbReference type="Pfam" id="PF04055">
    <property type="entry name" value="Radical_SAM"/>
    <property type="match status" value="1"/>
</dbReference>
<comment type="function">
    <text evidence="8">Catalyzes the complex heterocyclic radical-mediated conversion of 6-carboxy-5,6,7,8-tetrahydropterin (CPH4) to 7-carboxy-7-deazaguanine (CDG), a step common to the biosynthetic pathways of all 7-deazapurine-containing compounds.</text>
</comment>
<comment type="similarity">
    <text evidence="8">Belongs to the radical SAM superfamily. 7-carboxy-7-deazaguanine synthase family.</text>
</comment>
<dbReference type="GO" id="GO:0000287">
    <property type="term" value="F:magnesium ion binding"/>
    <property type="evidence" value="ECO:0007669"/>
    <property type="project" value="UniProtKB-UniRule"/>
</dbReference>
<dbReference type="InterPro" id="IPR007197">
    <property type="entry name" value="rSAM"/>
</dbReference>
<dbReference type="GO" id="GO:0016840">
    <property type="term" value="F:carbon-nitrogen lyase activity"/>
    <property type="evidence" value="ECO:0007669"/>
    <property type="project" value="UniProtKB-UniRule"/>
</dbReference>
<dbReference type="InterPro" id="IPR024924">
    <property type="entry name" value="7-CO-7-deazaguanine_synth-like"/>
</dbReference>
<dbReference type="PANTHER" id="PTHR42836:SF1">
    <property type="entry name" value="7-CARBOXY-7-DEAZAGUANINE SYNTHASE"/>
    <property type="match status" value="1"/>
</dbReference>
<keyword evidence="7 8" id="KW-0456">Lyase</keyword>
<evidence type="ECO:0000259" key="9">
    <source>
        <dbReference type="PROSITE" id="PS51918"/>
    </source>
</evidence>